<feature type="compositionally biased region" description="Pro residues" evidence="1">
    <location>
        <begin position="89"/>
        <end position="98"/>
    </location>
</feature>
<name>A0ABC8IR89_ERUVS</name>
<sequence>MSNVRPWFRLASIARPTSQGSSDPPPPPPPQPRQTPSRQVVVRQPAKQPSPPRQQQPPSPPRQQRPPSPPRRQQPPSPPRQPTSSPRQQTPPPPPPQERSPYHSPPSRHMSPPTPPKAKSPSPPSPPPRSSYTPPPSPKEVQEALPPRKPTSPPSPAHSTRSLKSEPDSFQKAPSPRVLSPYSLPPPQLHSERETTQKNILTAEKTSQLQEPNHHNQNHNHNYDHQGNNTKRTHHQQPFSGSENIMGTRAITIAGENKGAVMEILRSPSSNKTGGSGRHPSIGFGGPGEKGRRLQSSSSSSSSDEGEGKKKTTKNHTNNANNSNLPMKAFMNSNVQMINNSLVYNSLATHHDPGVHLKISRKPGSGNGFHVKDYGNNDGGYTN</sequence>
<feature type="region of interest" description="Disordered" evidence="1">
    <location>
        <begin position="267"/>
        <end position="326"/>
    </location>
</feature>
<evidence type="ECO:0000313" key="3">
    <source>
        <dbReference type="Proteomes" id="UP001642260"/>
    </source>
</evidence>
<reference evidence="2 3" key="1">
    <citation type="submission" date="2022-03" db="EMBL/GenBank/DDBJ databases">
        <authorList>
            <person name="Macdonald S."/>
            <person name="Ahmed S."/>
            <person name="Newling K."/>
        </authorList>
    </citation>
    <scope>NUCLEOTIDE SEQUENCE [LARGE SCALE GENOMIC DNA]</scope>
</reference>
<feature type="compositionally biased region" description="Low complexity" evidence="1">
    <location>
        <begin position="315"/>
        <end position="324"/>
    </location>
</feature>
<evidence type="ECO:0000313" key="2">
    <source>
        <dbReference type="EMBL" id="CAH8294678.1"/>
    </source>
</evidence>
<organism evidence="2 3">
    <name type="scientific">Eruca vesicaria subsp. sativa</name>
    <name type="common">Garden rocket</name>
    <name type="synonym">Eruca sativa</name>
    <dbReference type="NCBI Taxonomy" id="29727"/>
    <lineage>
        <taxon>Eukaryota</taxon>
        <taxon>Viridiplantae</taxon>
        <taxon>Streptophyta</taxon>
        <taxon>Embryophyta</taxon>
        <taxon>Tracheophyta</taxon>
        <taxon>Spermatophyta</taxon>
        <taxon>Magnoliopsida</taxon>
        <taxon>eudicotyledons</taxon>
        <taxon>Gunneridae</taxon>
        <taxon>Pentapetalae</taxon>
        <taxon>rosids</taxon>
        <taxon>malvids</taxon>
        <taxon>Brassicales</taxon>
        <taxon>Brassicaceae</taxon>
        <taxon>Brassiceae</taxon>
        <taxon>Eruca</taxon>
    </lineage>
</organism>
<gene>
    <name evidence="2" type="ORF">ERUC_LOCUS1781</name>
</gene>
<dbReference type="PANTHER" id="PTHR33472:SF1">
    <property type="entry name" value="EXTENSIN-RELATED"/>
    <property type="match status" value="1"/>
</dbReference>
<protein>
    <submittedName>
        <fullName evidence="2">Uncharacterized protein</fullName>
    </submittedName>
</protein>
<keyword evidence="3" id="KW-1185">Reference proteome</keyword>
<comment type="caution">
    <text evidence="2">The sequence shown here is derived from an EMBL/GenBank/DDBJ whole genome shotgun (WGS) entry which is preliminary data.</text>
</comment>
<accession>A0ABC8IR89</accession>
<feature type="region of interest" description="Disordered" evidence="1">
    <location>
        <begin position="1"/>
        <end position="243"/>
    </location>
</feature>
<feature type="compositionally biased region" description="Pro residues" evidence="1">
    <location>
        <begin position="23"/>
        <end position="33"/>
    </location>
</feature>
<feature type="compositionally biased region" description="Polar residues" evidence="1">
    <location>
        <begin position="197"/>
        <end position="211"/>
    </location>
</feature>
<feature type="compositionally biased region" description="Pro residues" evidence="1">
    <location>
        <begin position="112"/>
        <end position="138"/>
    </location>
</feature>
<feature type="compositionally biased region" description="Low complexity" evidence="1">
    <location>
        <begin position="34"/>
        <end position="45"/>
    </location>
</feature>
<feature type="compositionally biased region" description="Pro residues" evidence="1">
    <location>
        <begin position="48"/>
        <end position="81"/>
    </location>
</feature>
<dbReference type="AlphaFoldDB" id="A0ABC8IR89"/>
<dbReference type="Proteomes" id="UP001642260">
    <property type="component" value="Unassembled WGS sequence"/>
</dbReference>
<dbReference type="EMBL" id="CAKOAT010049266">
    <property type="protein sequence ID" value="CAH8294678.1"/>
    <property type="molecule type" value="Genomic_DNA"/>
</dbReference>
<proteinExistence type="predicted"/>
<feature type="compositionally biased region" description="Pro residues" evidence="1">
    <location>
        <begin position="147"/>
        <end position="156"/>
    </location>
</feature>
<evidence type="ECO:0000256" key="1">
    <source>
        <dbReference type="SAM" id="MobiDB-lite"/>
    </source>
</evidence>
<dbReference type="PANTHER" id="PTHR33472">
    <property type="entry name" value="OS01G0106600 PROTEIN"/>
    <property type="match status" value="1"/>
</dbReference>
<feature type="region of interest" description="Disordered" evidence="1">
    <location>
        <begin position="360"/>
        <end position="383"/>
    </location>
</feature>